<dbReference type="PRINTS" id="PR01590">
    <property type="entry name" value="HTHFIS"/>
</dbReference>
<dbReference type="Proteomes" id="UP000451565">
    <property type="component" value="Unassembled WGS sequence"/>
</dbReference>
<comment type="similarity">
    <text evidence="1">Belongs to the transcriptional regulatory Fis family.</text>
</comment>
<reference evidence="5 6" key="1">
    <citation type="submission" date="2019-10" db="EMBL/GenBank/DDBJ databases">
        <title>Glaciimonas soli sp. nov., a psychrophilic bacterium isolated from the forest soil of a high elevation mountain in Taiwan.</title>
        <authorList>
            <person name="Wang L.-T."/>
            <person name="Shieh W.Y."/>
        </authorList>
    </citation>
    <scope>NUCLEOTIDE SEQUENCE [LARGE SCALE GENOMIC DNA]</scope>
    <source>
        <strain evidence="5 6">GS1</strain>
    </source>
</reference>
<dbReference type="PANTHER" id="PTHR47918">
    <property type="entry name" value="DNA-BINDING PROTEIN FIS"/>
    <property type="match status" value="1"/>
</dbReference>
<dbReference type="AlphaFoldDB" id="A0A843YYK9"/>
<dbReference type="SUPFAM" id="SSF46689">
    <property type="entry name" value="Homeodomain-like"/>
    <property type="match status" value="1"/>
</dbReference>
<dbReference type="EMBL" id="WINI01000008">
    <property type="protein sequence ID" value="MQR02272.1"/>
    <property type="molecule type" value="Genomic_DNA"/>
</dbReference>
<evidence type="ECO:0000256" key="1">
    <source>
        <dbReference type="ARBA" id="ARBA00008559"/>
    </source>
</evidence>
<sequence>MSKESIQEVVKKSLEKYFKDLGEQTPSNVYDMVISTVEKPMLEAIMLRAEGNQSYAAEMMGVNRNTLRKKLQQHGLL</sequence>
<dbReference type="PANTHER" id="PTHR47918:SF1">
    <property type="entry name" value="DNA-BINDING PROTEIN FIS"/>
    <property type="match status" value="1"/>
</dbReference>
<protein>
    <recommendedName>
        <fullName evidence="3">Putative Fis-like DNA-binding protein</fullName>
    </recommendedName>
</protein>
<gene>
    <name evidence="5" type="ORF">GEV47_16470</name>
</gene>
<dbReference type="Pfam" id="PF02954">
    <property type="entry name" value="HTH_8"/>
    <property type="match status" value="1"/>
</dbReference>
<evidence type="ECO:0000313" key="5">
    <source>
        <dbReference type="EMBL" id="MQR02272.1"/>
    </source>
</evidence>
<name>A0A843YYK9_9BURK</name>
<organism evidence="5 6">
    <name type="scientific">Glaciimonas soli</name>
    <dbReference type="NCBI Taxonomy" id="2590999"/>
    <lineage>
        <taxon>Bacteria</taxon>
        <taxon>Pseudomonadati</taxon>
        <taxon>Pseudomonadota</taxon>
        <taxon>Betaproteobacteria</taxon>
        <taxon>Burkholderiales</taxon>
        <taxon>Oxalobacteraceae</taxon>
        <taxon>Glaciimonas</taxon>
    </lineage>
</organism>
<dbReference type="InterPro" id="IPR002197">
    <property type="entry name" value="HTH_Fis"/>
</dbReference>
<evidence type="ECO:0000256" key="2">
    <source>
        <dbReference type="ARBA" id="ARBA00023125"/>
    </source>
</evidence>
<comment type="caution">
    <text evidence="5">The sequence shown here is derived from an EMBL/GenBank/DDBJ whole genome shotgun (WGS) entry which is preliminary data.</text>
</comment>
<dbReference type="GO" id="GO:0043565">
    <property type="term" value="F:sequence-specific DNA binding"/>
    <property type="evidence" value="ECO:0007669"/>
    <property type="project" value="InterPro"/>
</dbReference>
<accession>A0A843YYK9</accession>
<dbReference type="NCBIfam" id="NF002517">
    <property type="entry name" value="PRK01905.1"/>
    <property type="match status" value="1"/>
</dbReference>
<proteinExistence type="inferred from homology"/>
<keyword evidence="6" id="KW-1185">Reference proteome</keyword>
<feature type="domain" description="DNA binding HTH" evidence="4">
    <location>
        <begin position="36"/>
        <end position="73"/>
    </location>
</feature>
<evidence type="ECO:0000313" key="6">
    <source>
        <dbReference type="Proteomes" id="UP000451565"/>
    </source>
</evidence>
<dbReference type="GO" id="GO:0006355">
    <property type="term" value="P:regulation of DNA-templated transcription"/>
    <property type="evidence" value="ECO:0007669"/>
    <property type="project" value="InterPro"/>
</dbReference>
<keyword evidence="2" id="KW-0238">DNA-binding</keyword>
<dbReference type="Gene3D" id="1.10.10.60">
    <property type="entry name" value="Homeodomain-like"/>
    <property type="match status" value="1"/>
</dbReference>
<dbReference type="PIRSF" id="PIRSF002097">
    <property type="entry name" value="DNA-binding_Fis"/>
    <property type="match status" value="1"/>
</dbReference>
<evidence type="ECO:0000256" key="3">
    <source>
        <dbReference type="ARBA" id="ARBA00029540"/>
    </source>
</evidence>
<dbReference type="InterPro" id="IPR009057">
    <property type="entry name" value="Homeodomain-like_sf"/>
</dbReference>
<dbReference type="RefSeq" id="WP_153235879.1">
    <property type="nucleotide sequence ID" value="NZ_WINI01000008.1"/>
</dbReference>
<dbReference type="InterPro" id="IPR050207">
    <property type="entry name" value="Trans_regulatory_Fis"/>
</dbReference>
<dbReference type="InterPro" id="IPR005412">
    <property type="entry name" value="Fis_DNA-bd"/>
</dbReference>
<dbReference type="OrthoDB" id="9802388at2"/>
<evidence type="ECO:0000259" key="4">
    <source>
        <dbReference type="Pfam" id="PF02954"/>
    </source>
</evidence>